<dbReference type="EMBL" id="BKCJ011874752">
    <property type="protein sequence ID" value="GFD60199.1"/>
    <property type="molecule type" value="Genomic_DNA"/>
</dbReference>
<dbReference type="AlphaFoldDB" id="A0A699XK68"/>
<gene>
    <name evidence="1" type="ORF">Tci_932168</name>
</gene>
<name>A0A699XK68_TANCI</name>
<organism evidence="1">
    <name type="scientific">Tanacetum cinerariifolium</name>
    <name type="common">Dalmatian daisy</name>
    <name type="synonym">Chrysanthemum cinerariifolium</name>
    <dbReference type="NCBI Taxonomy" id="118510"/>
    <lineage>
        <taxon>Eukaryota</taxon>
        <taxon>Viridiplantae</taxon>
        <taxon>Streptophyta</taxon>
        <taxon>Embryophyta</taxon>
        <taxon>Tracheophyta</taxon>
        <taxon>Spermatophyta</taxon>
        <taxon>Magnoliopsida</taxon>
        <taxon>eudicotyledons</taxon>
        <taxon>Gunneridae</taxon>
        <taxon>Pentapetalae</taxon>
        <taxon>asterids</taxon>
        <taxon>campanulids</taxon>
        <taxon>Asterales</taxon>
        <taxon>Asteraceae</taxon>
        <taxon>Asteroideae</taxon>
        <taxon>Anthemideae</taxon>
        <taxon>Anthemidinae</taxon>
        <taxon>Tanacetum</taxon>
    </lineage>
</organism>
<feature type="non-terminal residue" evidence="1">
    <location>
        <position position="1"/>
    </location>
</feature>
<protein>
    <submittedName>
        <fullName evidence="1">Uncharacterized protein</fullName>
    </submittedName>
</protein>
<proteinExistence type="predicted"/>
<reference evidence="1" key="1">
    <citation type="journal article" date="2019" name="Sci. Rep.">
        <title>Draft genome of Tanacetum cinerariifolium, the natural source of mosquito coil.</title>
        <authorList>
            <person name="Yamashiro T."/>
            <person name="Shiraishi A."/>
            <person name="Satake H."/>
            <person name="Nakayama K."/>
        </authorList>
    </citation>
    <scope>NUCLEOTIDE SEQUENCE</scope>
</reference>
<comment type="caution">
    <text evidence="1">The sequence shown here is derived from an EMBL/GenBank/DDBJ whole genome shotgun (WGS) entry which is preliminary data.</text>
</comment>
<evidence type="ECO:0000313" key="1">
    <source>
        <dbReference type="EMBL" id="GFD60199.1"/>
    </source>
</evidence>
<accession>A0A699XK68</accession>
<sequence length="51" mass="5493">RSRAAMALMRAAAPSTYHSLLPARTPPSLPIPLHAPSTSHRADIFKADVPF</sequence>